<dbReference type="Gene3D" id="3.90.1750.10">
    <property type="entry name" value="Hect, E3 ligase catalytic domains"/>
    <property type="match status" value="1"/>
</dbReference>
<dbReference type="FunFam" id="3.30.2160.10:FF:000019">
    <property type="entry name" value="E3 ubiquitin-protein ligase UPL5 isoform A"/>
    <property type="match status" value="1"/>
</dbReference>
<evidence type="ECO:0000259" key="8">
    <source>
        <dbReference type="PROSITE" id="PS50053"/>
    </source>
</evidence>
<dbReference type="GO" id="GO:0061630">
    <property type="term" value="F:ubiquitin protein ligase activity"/>
    <property type="evidence" value="ECO:0007669"/>
    <property type="project" value="UniProtKB-EC"/>
</dbReference>
<evidence type="ECO:0000313" key="11">
    <source>
        <dbReference type="Proteomes" id="UP000326939"/>
    </source>
</evidence>
<dbReference type="Pfam" id="PF00632">
    <property type="entry name" value="HECT"/>
    <property type="match status" value="2"/>
</dbReference>
<dbReference type="GO" id="GO:0005737">
    <property type="term" value="C:cytoplasm"/>
    <property type="evidence" value="ECO:0007669"/>
    <property type="project" value="TreeGrafter"/>
</dbReference>
<feature type="active site" description="Glycyl thioester intermediate" evidence="6">
    <location>
        <position position="962"/>
    </location>
</feature>
<dbReference type="PROSITE" id="PS50053">
    <property type="entry name" value="UBIQUITIN_2"/>
    <property type="match status" value="1"/>
</dbReference>
<evidence type="ECO:0000256" key="7">
    <source>
        <dbReference type="SAM" id="MobiDB-lite"/>
    </source>
</evidence>
<feature type="domain" description="HECT" evidence="9">
    <location>
        <begin position="569"/>
        <end position="996"/>
    </location>
</feature>
<protein>
    <recommendedName>
        <fullName evidence="3">HECT-type E3 ubiquitin transferase</fullName>
        <ecNumber evidence="3">2.3.2.26</ecNumber>
    </recommendedName>
</protein>
<dbReference type="InterPro" id="IPR019956">
    <property type="entry name" value="Ubiquitin_dom"/>
</dbReference>
<feature type="region of interest" description="Disordered" evidence="7">
    <location>
        <begin position="44"/>
        <end position="107"/>
    </location>
</feature>
<accession>A0A5N5M9C9</accession>
<keyword evidence="5 6" id="KW-0833">Ubl conjugation pathway</keyword>
<evidence type="ECO:0000256" key="6">
    <source>
        <dbReference type="PROSITE-ProRule" id="PRU00104"/>
    </source>
</evidence>
<proteinExistence type="predicted"/>
<feature type="domain" description="Ubiquitin-like" evidence="8">
    <location>
        <begin position="112"/>
        <end position="188"/>
    </location>
</feature>
<organism evidence="10 11">
    <name type="scientific">Salix brachista</name>
    <dbReference type="NCBI Taxonomy" id="2182728"/>
    <lineage>
        <taxon>Eukaryota</taxon>
        <taxon>Viridiplantae</taxon>
        <taxon>Streptophyta</taxon>
        <taxon>Embryophyta</taxon>
        <taxon>Tracheophyta</taxon>
        <taxon>Spermatophyta</taxon>
        <taxon>Magnoliopsida</taxon>
        <taxon>eudicotyledons</taxon>
        <taxon>Gunneridae</taxon>
        <taxon>Pentapetalae</taxon>
        <taxon>rosids</taxon>
        <taxon>fabids</taxon>
        <taxon>Malpighiales</taxon>
        <taxon>Salicaceae</taxon>
        <taxon>Saliceae</taxon>
        <taxon>Salix</taxon>
    </lineage>
</organism>
<dbReference type="AlphaFoldDB" id="A0A5N5M9C9"/>
<feature type="compositionally biased region" description="Polar residues" evidence="7">
    <location>
        <begin position="1"/>
        <end position="18"/>
    </location>
</feature>
<keyword evidence="4" id="KW-0808">Transferase</keyword>
<feature type="compositionally biased region" description="Polar residues" evidence="7">
    <location>
        <begin position="55"/>
        <end position="75"/>
    </location>
</feature>
<gene>
    <name evidence="10" type="ORF">DKX38_008839</name>
</gene>
<feature type="compositionally biased region" description="Basic and acidic residues" evidence="7">
    <location>
        <begin position="19"/>
        <end position="31"/>
    </location>
</feature>
<feature type="compositionally biased region" description="Low complexity" evidence="7">
    <location>
        <begin position="76"/>
        <end position="101"/>
    </location>
</feature>
<dbReference type="InterPro" id="IPR029071">
    <property type="entry name" value="Ubiquitin-like_domsf"/>
</dbReference>
<evidence type="ECO:0000259" key="9">
    <source>
        <dbReference type="PROSITE" id="PS50237"/>
    </source>
</evidence>
<dbReference type="PANTHER" id="PTHR11254">
    <property type="entry name" value="HECT DOMAIN UBIQUITIN-PROTEIN LIGASE"/>
    <property type="match status" value="1"/>
</dbReference>
<comment type="caution">
    <text evidence="10">The sequence shown here is derived from an EMBL/GenBank/DDBJ whole genome shotgun (WGS) entry which is preliminary data.</text>
</comment>
<dbReference type="EMBL" id="VDCV01000006">
    <property type="protein sequence ID" value="KAB5551528.1"/>
    <property type="molecule type" value="Genomic_DNA"/>
</dbReference>
<dbReference type="PRINTS" id="PR00348">
    <property type="entry name" value="UBIQUITIN"/>
</dbReference>
<dbReference type="Gene3D" id="3.10.20.90">
    <property type="entry name" value="Phosphatidylinositol 3-kinase Catalytic Subunit, Chain A, domain 1"/>
    <property type="match status" value="1"/>
</dbReference>
<evidence type="ECO:0000256" key="2">
    <source>
        <dbReference type="ARBA" id="ARBA00004906"/>
    </source>
</evidence>
<evidence type="ECO:0000256" key="4">
    <source>
        <dbReference type="ARBA" id="ARBA00022679"/>
    </source>
</evidence>
<dbReference type="PROSITE" id="PS50237">
    <property type="entry name" value="HECT"/>
    <property type="match status" value="1"/>
</dbReference>
<feature type="region of interest" description="Disordered" evidence="7">
    <location>
        <begin position="1"/>
        <end position="32"/>
    </location>
</feature>
<comment type="pathway">
    <text evidence="2">Protein modification; protein ubiquitination.</text>
</comment>
<evidence type="ECO:0000256" key="3">
    <source>
        <dbReference type="ARBA" id="ARBA00012485"/>
    </source>
</evidence>
<dbReference type="SUPFAM" id="SSF56204">
    <property type="entry name" value="Hect, E3 ligase catalytic domain"/>
    <property type="match status" value="2"/>
</dbReference>
<dbReference type="InterPro" id="IPR000569">
    <property type="entry name" value="HECT_dom"/>
</dbReference>
<comment type="catalytic activity">
    <reaction evidence="1">
        <text>S-ubiquitinyl-[E2 ubiquitin-conjugating enzyme]-L-cysteine + [acceptor protein]-L-lysine = [E2 ubiquitin-conjugating enzyme]-L-cysteine + N(6)-ubiquitinyl-[acceptor protein]-L-lysine.</text>
        <dbReference type="EC" id="2.3.2.26"/>
    </reaction>
</comment>
<dbReference type="Gene3D" id="3.30.2410.10">
    <property type="entry name" value="Hect, E3 ligase catalytic domain"/>
    <property type="match status" value="2"/>
</dbReference>
<dbReference type="GO" id="GO:0006511">
    <property type="term" value="P:ubiquitin-dependent protein catabolic process"/>
    <property type="evidence" value="ECO:0007669"/>
    <property type="project" value="TreeGrafter"/>
</dbReference>
<evidence type="ECO:0000313" key="10">
    <source>
        <dbReference type="EMBL" id="KAB5551528.1"/>
    </source>
</evidence>
<dbReference type="EC" id="2.3.2.26" evidence="3"/>
<dbReference type="SMART" id="SM00213">
    <property type="entry name" value="UBQ"/>
    <property type="match status" value="1"/>
</dbReference>
<dbReference type="PANTHER" id="PTHR11254:SF424">
    <property type="entry name" value="E3 UBIQUITIN-PROTEIN LIGASE UPL5"/>
    <property type="match status" value="1"/>
</dbReference>
<dbReference type="Pfam" id="PF00240">
    <property type="entry name" value="ubiquitin"/>
    <property type="match status" value="1"/>
</dbReference>
<dbReference type="GO" id="GO:0000209">
    <property type="term" value="P:protein polyubiquitination"/>
    <property type="evidence" value="ECO:0007669"/>
    <property type="project" value="TreeGrafter"/>
</dbReference>
<dbReference type="InterPro" id="IPR050409">
    <property type="entry name" value="E3_ubiq-protein_ligase"/>
</dbReference>
<evidence type="ECO:0000256" key="1">
    <source>
        <dbReference type="ARBA" id="ARBA00000885"/>
    </source>
</evidence>
<dbReference type="InterPro" id="IPR035983">
    <property type="entry name" value="Hect_E3_ubiquitin_ligase"/>
</dbReference>
<sequence>MSLPQSPTVDSLHQQRSSTVDHRVSSKRKLDDVEDNDAVFSDLISVRMRKDDTESSTGNNQEQQQTPSISSTNQLSTRVSDVSTSSSSTSFSSSSAMGTTTPSPLRRSQSRLQFFMRMISDGTHLVINANSSDSVKSLHERIRVITGIPVIEQRLIYLGKQLQYENKLSDYSIENDSILHLVGRMRSTRHPRTCQLINDMVSYICRLCKSILPCGVNPYTSKHIKELMTEFFSLTPKDVNEDASGHLNVFLSNSAPAALVALYVSSIKGNKDCAEGAIRHFLNSCRISLPKNLHLQCVPIVMEFCNLLRKVGSDDPLYIVCRSCLGSLLENSGGTCGWSYHGEEEGKGVVMQEIFPFVSELGSKLLKDLMESVVESMGPLEADVKDFSAFLIPLYSVLFEQRGFRSPISMPLNKRAFNCPLYVKEIEQLHVIFIDLLNIMEKCLGIMQDSSSFKMNEGELGHTGWSQYLFILKELNNIAKLYKGAEEKFWMVLRLRKASLCVLIVRYAKRTDDHQWLLQHKDVTDFESRRHLAMMMFPEVKEDYEELHEMLIDRSQLLAESFEYIVHAESEALHGGLFMEFKNEEATGPGVLREWFFLVTQAIFNPQNALFVACPSDRRRFYPNPASKVDPMHLDYFTFSGRVIALALMHKVQVGIVFDRVFFLQLAGRHISLEDIRDADPCLYSGCKQILQMDPEFIDSDALGLTFVREVEELGSIKVVELCPGGKGIVVNSKNREKYVNLLIQHRFVTSISDPVSRFARGFADILSKSGEHKLFFRSLELEDLDWMLYGSESAICVEDWKAHTEYSSYKETDPQISWFWKVIISYNPFGMDNMFSWEITICRVQTVCVPFFCIFLGRHVRLFASSPFDSCVSANNFGAMSLMLKDSELSKTEISTAFEKVVPFSSFIIVGGMSADQRKVLLFFWTSVKYVPVEGFRGLASRLYIYKSTEPHDHLPSSHTCFYRLCFPPYPSMAIMQDRLRVITQEHVGCSFGTWYSVNNAGG</sequence>
<keyword evidence="11" id="KW-1185">Reference proteome</keyword>
<dbReference type="SUPFAM" id="SSF54236">
    <property type="entry name" value="Ubiquitin-like"/>
    <property type="match status" value="1"/>
</dbReference>
<name>A0A5N5M9C9_9ROSI</name>
<dbReference type="Proteomes" id="UP000326939">
    <property type="component" value="Chromosome 6"/>
</dbReference>
<dbReference type="SMART" id="SM00119">
    <property type="entry name" value="HECTc"/>
    <property type="match status" value="1"/>
</dbReference>
<dbReference type="InterPro" id="IPR000626">
    <property type="entry name" value="Ubiquitin-like_dom"/>
</dbReference>
<dbReference type="Gene3D" id="3.30.2160.10">
    <property type="entry name" value="Hect, E3 ligase catalytic domain"/>
    <property type="match status" value="1"/>
</dbReference>
<evidence type="ECO:0000256" key="5">
    <source>
        <dbReference type="ARBA" id="ARBA00022786"/>
    </source>
</evidence>
<reference evidence="11" key="1">
    <citation type="journal article" date="2019" name="Gigascience">
        <title>De novo genome assembly of the endangered Acer yangbiense, a plant species with extremely small populations endemic to Yunnan Province, China.</title>
        <authorList>
            <person name="Yang J."/>
            <person name="Wariss H.M."/>
            <person name="Tao L."/>
            <person name="Zhang R."/>
            <person name="Yun Q."/>
            <person name="Hollingsworth P."/>
            <person name="Dao Z."/>
            <person name="Luo G."/>
            <person name="Guo H."/>
            <person name="Ma Y."/>
            <person name="Sun W."/>
        </authorList>
    </citation>
    <scope>NUCLEOTIDE SEQUENCE [LARGE SCALE GENOMIC DNA]</scope>
    <source>
        <strain evidence="11">cv. br00</strain>
    </source>
</reference>
<dbReference type="CDD" id="cd00078">
    <property type="entry name" value="HECTc"/>
    <property type="match status" value="1"/>
</dbReference>